<reference evidence="2" key="2">
    <citation type="submission" date="2023-06" db="EMBL/GenBank/DDBJ databases">
        <authorList>
            <consortium name="Lawrence Berkeley National Laboratory"/>
            <person name="Mondo S.J."/>
            <person name="Hensen N."/>
            <person name="Bonometti L."/>
            <person name="Westerberg I."/>
            <person name="Brannstrom I.O."/>
            <person name="Guillou S."/>
            <person name="Cros-Aarteil S."/>
            <person name="Calhoun S."/>
            <person name="Haridas S."/>
            <person name="Kuo A."/>
            <person name="Pangilinan J."/>
            <person name="Riley R."/>
            <person name="Labutti K."/>
            <person name="Andreopoulos B."/>
            <person name="Lipzen A."/>
            <person name="Chen C."/>
            <person name="Yanf M."/>
            <person name="Daum C."/>
            <person name="Ng V."/>
            <person name="Clum A."/>
            <person name="Steindorff A."/>
            <person name="Ohm R."/>
            <person name="Martin F."/>
            <person name="Silar P."/>
            <person name="Natvig D."/>
            <person name="Lalanne C."/>
            <person name="Gautier V."/>
            <person name="Ament-Velasquez S.L."/>
            <person name="Kruys A."/>
            <person name="Hutchinson M.I."/>
            <person name="Powell A.J."/>
            <person name="Barry K."/>
            <person name="Miller A.N."/>
            <person name="Grigoriev I.V."/>
            <person name="Debuchy R."/>
            <person name="Gladieux P."/>
            <person name="Thoren M.H."/>
            <person name="Johannesson H."/>
        </authorList>
    </citation>
    <scope>NUCLEOTIDE SEQUENCE</scope>
    <source>
        <strain evidence="2">PSN324</strain>
    </source>
</reference>
<dbReference type="EMBL" id="MU865013">
    <property type="protein sequence ID" value="KAK4460415.1"/>
    <property type="molecule type" value="Genomic_DNA"/>
</dbReference>
<evidence type="ECO:0000313" key="3">
    <source>
        <dbReference type="Proteomes" id="UP001321749"/>
    </source>
</evidence>
<feature type="region of interest" description="Disordered" evidence="1">
    <location>
        <begin position="419"/>
        <end position="441"/>
    </location>
</feature>
<comment type="caution">
    <text evidence="2">The sequence shown here is derived from an EMBL/GenBank/DDBJ whole genome shotgun (WGS) entry which is preliminary data.</text>
</comment>
<proteinExistence type="predicted"/>
<dbReference type="Proteomes" id="UP001321749">
    <property type="component" value="Unassembled WGS sequence"/>
</dbReference>
<dbReference type="AlphaFoldDB" id="A0AAV9HKI0"/>
<organism evidence="2 3">
    <name type="scientific">Cladorrhinum samala</name>
    <dbReference type="NCBI Taxonomy" id="585594"/>
    <lineage>
        <taxon>Eukaryota</taxon>
        <taxon>Fungi</taxon>
        <taxon>Dikarya</taxon>
        <taxon>Ascomycota</taxon>
        <taxon>Pezizomycotina</taxon>
        <taxon>Sordariomycetes</taxon>
        <taxon>Sordariomycetidae</taxon>
        <taxon>Sordariales</taxon>
        <taxon>Podosporaceae</taxon>
        <taxon>Cladorrhinum</taxon>
    </lineage>
</organism>
<reference evidence="2" key="1">
    <citation type="journal article" date="2023" name="Mol. Phylogenet. Evol.">
        <title>Genome-scale phylogeny and comparative genomics of the fungal order Sordariales.</title>
        <authorList>
            <person name="Hensen N."/>
            <person name="Bonometti L."/>
            <person name="Westerberg I."/>
            <person name="Brannstrom I.O."/>
            <person name="Guillou S."/>
            <person name="Cros-Aarteil S."/>
            <person name="Calhoun S."/>
            <person name="Haridas S."/>
            <person name="Kuo A."/>
            <person name="Mondo S."/>
            <person name="Pangilinan J."/>
            <person name="Riley R."/>
            <person name="LaButti K."/>
            <person name="Andreopoulos B."/>
            <person name="Lipzen A."/>
            <person name="Chen C."/>
            <person name="Yan M."/>
            <person name="Daum C."/>
            <person name="Ng V."/>
            <person name="Clum A."/>
            <person name="Steindorff A."/>
            <person name="Ohm R.A."/>
            <person name="Martin F."/>
            <person name="Silar P."/>
            <person name="Natvig D.O."/>
            <person name="Lalanne C."/>
            <person name="Gautier V."/>
            <person name="Ament-Velasquez S.L."/>
            <person name="Kruys A."/>
            <person name="Hutchinson M.I."/>
            <person name="Powell A.J."/>
            <person name="Barry K."/>
            <person name="Miller A.N."/>
            <person name="Grigoriev I.V."/>
            <person name="Debuchy R."/>
            <person name="Gladieux P."/>
            <person name="Hiltunen Thoren M."/>
            <person name="Johannesson H."/>
        </authorList>
    </citation>
    <scope>NUCLEOTIDE SEQUENCE</scope>
    <source>
        <strain evidence="2">PSN324</strain>
    </source>
</reference>
<sequence length="565" mass="63381">MQQARDDTDFDMRRTKSPHAQTAELMAVWPPPLKSIEGDMPGSTSGIDAAVLVIRHVVARLRDPFRNPNVTDGDSAVTTRLKGLVEVAERNNALLKYAWLDFANLRADEPTLQRKMVELSQRAKAFGQPQTAEEMVLNGPRNTTFEEIMEHEMMFIGLWARMPMLLYRSGHWIELLDPDSDSGWRAESWADLQLAAWSLIRYNGTQSLGAAVDNEFGVFRYDLSDGSKARREARRPAFPAVIRVYYDPSELVSCGLDAPGWSELRSFKSRPLLCLHPELDVDENWEIRWYPCVEFRYNLIAAVRLRDENSEDDHVRLYDLTGENLACPQQPGEEKAPYVNDDWRIGGKTGGRYYLVYASLTLLKGLGLHGPARIGFQGIQDAQQGDDFSPMLSSITTYPSPFGDPAALLVNAGPYSVNSPTRKRFAEREGGEDWPAPARRQRISMRRQPVNADQHGEPVTLLPNQGLAAYDPAASYPPHGHSSRTTIDLSEVVPMAIPYLGQNQSFNFDGHSSRTTIDLSEVVPMAIPYLGQHQSFNFDGQTLRTTIDLNQVTHGDTPSWSTSTR</sequence>
<name>A0AAV9HKI0_9PEZI</name>
<protein>
    <submittedName>
        <fullName evidence="2">Uncharacterized protein</fullName>
    </submittedName>
</protein>
<keyword evidence="3" id="KW-1185">Reference proteome</keyword>
<gene>
    <name evidence="2" type="ORF">QBC42DRAFT_253504</name>
</gene>
<accession>A0AAV9HKI0</accession>
<evidence type="ECO:0000256" key="1">
    <source>
        <dbReference type="SAM" id="MobiDB-lite"/>
    </source>
</evidence>
<evidence type="ECO:0000313" key="2">
    <source>
        <dbReference type="EMBL" id="KAK4460415.1"/>
    </source>
</evidence>